<feature type="region of interest" description="Disordered" evidence="1">
    <location>
        <begin position="187"/>
        <end position="234"/>
    </location>
</feature>
<feature type="region of interest" description="Disordered" evidence="1">
    <location>
        <begin position="38"/>
        <end position="142"/>
    </location>
</feature>
<proteinExistence type="predicted"/>
<feature type="region of interest" description="Disordered" evidence="1">
    <location>
        <begin position="593"/>
        <end position="662"/>
    </location>
</feature>
<dbReference type="PANTHER" id="PTHR13526">
    <property type="entry name" value="TRANSCRIPTION FACTOR SPT20 HOMOLOG"/>
    <property type="match status" value="1"/>
</dbReference>
<dbReference type="PANTHER" id="PTHR13526:SF8">
    <property type="entry name" value="TRANSCRIPTION FACTOR SPT20 HOMOLOG"/>
    <property type="match status" value="1"/>
</dbReference>
<dbReference type="Pfam" id="PF12090">
    <property type="entry name" value="Spt20_SEP"/>
    <property type="match status" value="1"/>
</dbReference>
<feature type="compositionally biased region" description="Low complexity" evidence="1">
    <location>
        <begin position="614"/>
        <end position="654"/>
    </location>
</feature>
<feature type="compositionally biased region" description="Basic and acidic residues" evidence="1">
    <location>
        <begin position="216"/>
        <end position="234"/>
    </location>
</feature>
<feature type="region of interest" description="Disordered" evidence="1">
    <location>
        <begin position="469"/>
        <end position="501"/>
    </location>
</feature>
<reference evidence="3" key="1">
    <citation type="submission" date="2021-01" db="EMBL/GenBank/DDBJ databases">
        <authorList>
            <person name="Corre E."/>
            <person name="Pelletier E."/>
            <person name="Niang G."/>
            <person name="Scheremetjew M."/>
            <person name="Finn R."/>
            <person name="Kale V."/>
            <person name="Holt S."/>
            <person name="Cochrane G."/>
            <person name="Meng A."/>
            <person name="Brown T."/>
            <person name="Cohen L."/>
        </authorList>
    </citation>
    <scope>NUCLEOTIDE SEQUENCE</scope>
    <source>
        <strain evidence="3">SAG 36.94</strain>
    </source>
</reference>
<evidence type="ECO:0000313" key="3">
    <source>
        <dbReference type="EMBL" id="CAD9234135.1"/>
    </source>
</evidence>
<sequence length="662" mass="70949">MNELDHDRPDVKRRFWRNGLRSVSVRRVGGALAEVFDDGVEGSGLDGAVGGQRKTHGEGIQSTLRKRRRRGGWGSANGGADGGGTGSGSGSGSGCGSSTGGAVGTSTGLAQTTVTTFEEDEPSSSLSYGEGAEPRSDPWLGIRTRTRVGEPWIKGGPGRIEQSSCAATCATTEGLGGNDWSPFGSDAEPVGAKSDPIRAGDRCGESGKEGVPLRTNETHRDRPGLTEQSDRRKANPVDKRFRPYYFPPELKVSLKVQLHDDGYLSNEETLKQVDSRTPYDRYSREFLQAIDLGRLPGFEKLRSLPSCTYYEGSIVAEITDERKHAGSPKTRNVLLRPDYFSLVTDIEELAESESLSGKAKIELERRLVKAVHTTLDLGPSPDFSELNRGLIASADRMNFDRRSLARKRKRSRPPLPVADALPSWSLLLLAAANKNQTTSRCAKLSKLTFPHQNQTNRLPYGSRSVADSLPVDSVESSGPIVAAPPPLARNPLTAQATPPPQDELLSIIRLNANTRTKENSSPTSAPTNSPTSTQSETLVEVTRRRGQGCGIVIKRSSVTPQCIRFSLGSKERALLFAEQYRRVVAKEGLVTSVELPGPGESRTDPEGRGTQAIRSGGATSTVSASSRPVPATSTIASTASTHPSSLVPGSSSRSFDVGRSTS</sequence>
<dbReference type="InterPro" id="IPR021950">
    <property type="entry name" value="Spt20"/>
</dbReference>
<feature type="region of interest" description="Disordered" evidence="1">
    <location>
        <begin position="514"/>
        <end position="540"/>
    </location>
</feature>
<accession>A0A6T6CLF3</accession>
<dbReference type="GO" id="GO:0000124">
    <property type="term" value="C:SAGA complex"/>
    <property type="evidence" value="ECO:0007669"/>
    <property type="project" value="InterPro"/>
</dbReference>
<protein>
    <recommendedName>
        <fullName evidence="2">Spt20-like SEP domain-containing protein</fullName>
    </recommendedName>
</protein>
<dbReference type="GO" id="GO:0003712">
    <property type="term" value="F:transcription coregulator activity"/>
    <property type="evidence" value="ECO:0007669"/>
    <property type="project" value="InterPro"/>
</dbReference>
<feature type="compositionally biased region" description="Low complexity" evidence="1">
    <location>
        <begin position="520"/>
        <end position="535"/>
    </location>
</feature>
<organism evidence="3">
    <name type="scientific">Compsopogon caeruleus</name>
    <dbReference type="NCBI Taxonomy" id="31354"/>
    <lineage>
        <taxon>Eukaryota</taxon>
        <taxon>Rhodophyta</taxon>
        <taxon>Compsopogonophyceae</taxon>
        <taxon>Compsopogonales</taxon>
        <taxon>Compsopogonaceae</taxon>
        <taxon>Compsopogon</taxon>
    </lineage>
</organism>
<evidence type="ECO:0000256" key="1">
    <source>
        <dbReference type="SAM" id="MobiDB-lite"/>
    </source>
</evidence>
<feature type="compositionally biased region" description="Gly residues" evidence="1">
    <location>
        <begin position="72"/>
        <end position="103"/>
    </location>
</feature>
<feature type="domain" description="Spt20-like SEP" evidence="2">
    <location>
        <begin position="251"/>
        <end position="388"/>
    </location>
</feature>
<name>A0A6T6CLF3_9RHOD</name>
<gene>
    <name evidence="3" type="ORF">CCAE0312_LOCUS6223</name>
    <name evidence="4" type="ORF">CCAE0312_LOCUS6225</name>
</gene>
<dbReference type="EMBL" id="HBGH01011227">
    <property type="protein sequence ID" value="CAD9234137.1"/>
    <property type="molecule type" value="Transcribed_RNA"/>
</dbReference>
<feature type="compositionally biased region" description="Basic and acidic residues" evidence="1">
    <location>
        <begin position="195"/>
        <end position="208"/>
    </location>
</feature>
<feature type="compositionally biased region" description="Gly residues" evidence="1">
    <location>
        <begin position="41"/>
        <end position="50"/>
    </location>
</feature>
<evidence type="ECO:0000313" key="4">
    <source>
        <dbReference type="EMBL" id="CAD9234137.1"/>
    </source>
</evidence>
<dbReference type="InterPro" id="IPR046468">
    <property type="entry name" value="Spt20-like_SEP"/>
</dbReference>
<dbReference type="GO" id="GO:0006357">
    <property type="term" value="P:regulation of transcription by RNA polymerase II"/>
    <property type="evidence" value="ECO:0007669"/>
    <property type="project" value="TreeGrafter"/>
</dbReference>
<dbReference type="AlphaFoldDB" id="A0A6T6CLF3"/>
<evidence type="ECO:0000259" key="2">
    <source>
        <dbReference type="Pfam" id="PF12090"/>
    </source>
</evidence>
<dbReference type="EMBL" id="HBGH01011225">
    <property type="protein sequence ID" value="CAD9234135.1"/>
    <property type="molecule type" value="Transcribed_RNA"/>
</dbReference>